<evidence type="ECO:0000313" key="3">
    <source>
        <dbReference type="Proteomes" id="UP000219338"/>
    </source>
</evidence>
<protein>
    <submittedName>
        <fullName evidence="2">Uncharacterized protein</fullName>
    </submittedName>
</protein>
<feature type="region of interest" description="Disordered" evidence="1">
    <location>
        <begin position="1"/>
        <end position="34"/>
    </location>
</feature>
<proteinExistence type="predicted"/>
<feature type="region of interest" description="Disordered" evidence="1">
    <location>
        <begin position="71"/>
        <end position="109"/>
    </location>
</feature>
<dbReference type="AlphaFoldDB" id="A0A284SBC0"/>
<dbReference type="Proteomes" id="UP000219338">
    <property type="component" value="Unassembled WGS sequence"/>
</dbReference>
<reference evidence="3" key="1">
    <citation type="journal article" date="2017" name="Nat. Ecol. Evol.">
        <title>Genome expansion and lineage-specific genetic innovations in the forest pathogenic fungi Armillaria.</title>
        <authorList>
            <person name="Sipos G."/>
            <person name="Prasanna A.N."/>
            <person name="Walter M.C."/>
            <person name="O'Connor E."/>
            <person name="Balint B."/>
            <person name="Krizsan K."/>
            <person name="Kiss B."/>
            <person name="Hess J."/>
            <person name="Varga T."/>
            <person name="Slot J."/>
            <person name="Riley R."/>
            <person name="Boka B."/>
            <person name="Rigling D."/>
            <person name="Barry K."/>
            <person name="Lee J."/>
            <person name="Mihaltcheva S."/>
            <person name="LaButti K."/>
            <person name="Lipzen A."/>
            <person name="Waldron R."/>
            <person name="Moloney N.M."/>
            <person name="Sperisen C."/>
            <person name="Kredics L."/>
            <person name="Vagvoelgyi C."/>
            <person name="Patrignani A."/>
            <person name="Fitzpatrick D."/>
            <person name="Nagy I."/>
            <person name="Doyle S."/>
            <person name="Anderson J.B."/>
            <person name="Grigoriev I.V."/>
            <person name="Gueldener U."/>
            <person name="Muensterkoetter M."/>
            <person name="Nagy L.G."/>
        </authorList>
    </citation>
    <scope>NUCLEOTIDE SEQUENCE [LARGE SCALE GENOMIC DNA]</scope>
    <source>
        <strain evidence="3">C18/9</strain>
    </source>
</reference>
<organism evidence="2 3">
    <name type="scientific">Armillaria ostoyae</name>
    <name type="common">Armillaria root rot fungus</name>
    <dbReference type="NCBI Taxonomy" id="47428"/>
    <lineage>
        <taxon>Eukaryota</taxon>
        <taxon>Fungi</taxon>
        <taxon>Dikarya</taxon>
        <taxon>Basidiomycota</taxon>
        <taxon>Agaricomycotina</taxon>
        <taxon>Agaricomycetes</taxon>
        <taxon>Agaricomycetidae</taxon>
        <taxon>Agaricales</taxon>
        <taxon>Marasmiineae</taxon>
        <taxon>Physalacriaceae</taxon>
        <taxon>Armillaria</taxon>
    </lineage>
</organism>
<evidence type="ECO:0000313" key="2">
    <source>
        <dbReference type="EMBL" id="SJL18313.1"/>
    </source>
</evidence>
<evidence type="ECO:0000256" key="1">
    <source>
        <dbReference type="SAM" id="MobiDB-lite"/>
    </source>
</evidence>
<feature type="compositionally biased region" description="Basic and acidic residues" evidence="1">
    <location>
        <begin position="25"/>
        <end position="34"/>
    </location>
</feature>
<dbReference type="OrthoDB" id="10580285at2759"/>
<sequence length="159" mass="17262">MSSTLPSMHRSDKHPFPDADTGGDPVKKVKTQPDKRSILAAANLDACIEDVKKDMRQARCGIGCPNMEGNDLPSDGTMSNASHDEEVNAVRPTSRHANHVTGSKQDEKRPIFSVGQSCTVVSMLPRVPEMSLSFGEDSPSLVIPFMLKDVLKGDEEKAE</sequence>
<name>A0A284SBC0_ARMOS</name>
<keyword evidence="3" id="KW-1185">Reference proteome</keyword>
<accession>A0A284SBC0</accession>
<dbReference type="EMBL" id="FUEG01000057">
    <property type="protein sequence ID" value="SJL18313.1"/>
    <property type="molecule type" value="Genomic_DNA"/>
</dbReference>
<gene>
    <name evidence="2" type="ORF">ARMOST_21899</name>
</gene>